<name>A0ABP8Q0B1_9ACTN</name>
<sequence>MSTTRKPWHGVMVATALPLRDDLSVDYDRYAEHLRWLVDAGCDGVCPNGSLGEYQTLSDEERARIVRTAVEAVGGDRVMPGVGAYGSAESRRWAEQARDAGAGAVLLLPPNGYRADDRIVAAHYAEVAKAGLPVVAYNNPHDTKVDLTPPLLARLHAAGHIVAVKEFSGDVRRGYRIAELAPELDLLIGADDVLLELALAGAKGWIAGYPNALPRASVALYRAAVDADLDRARPLYKALHPLLRWDSRTEFVQAIKLSMDLLGRYGGPCRPPRLPLTEEQEKTVRVATEAVAYLESDA</sequence>
<reference evidence="4" key="1">
    <citation type="journal article" date="2019" name="Int. J. Syst. Evol. Microbiol.">
        <title>The Global Catalogue of Microorganisms (GCM) 10K type strain sequencing project: providing services to taxonomists for standard genome sequencing and annotation.</title>
        <authorList>
            <consortium name="The Broad Institute Genomics Platform"/>
            <consortium name="The Broad Institute Genome Sequencing Center for Infectious Disease"/>
            <person name="Wu L."/>
            <person name="Ma J."/>
        </authorList>
    </citation>
    <scope>NUCLEOTIDE SEQUENCE [LARGE SCALE GENOMIC DNA]</scope>
    <source>
        <strain evidence="4">JCM 17933</strain>
    </source>
</reference>
<dbReference type="PIRSF" id="PIRSF001365">
    <property type="entry name" value="DHDPS"/>
    <property type="match status" value="1"/>
</dbReference>
<keyword evidence="1 2" id="KW-0456">Lyase</keyword>
<dbReference type="CDD" id="cd00408">
    <property type="entry name" value="DHDPS-like"/>
    <property type="match status" value="1"/>
</dbReference>
<comment type="caution">
    <text evidence="3">The sequence shown here is derived from an EMBL/GenBank/DDBJ whole genome shotgun (WGS) entry which is preliminary data.</text>
</comment>
<protein>
    <submittedName>
        <fullName evidence="3">Dihydrodipicolinate synthase family protein</fullName>
    </submittedName>
</protein>
<dbReference type="Pfam" id="PF00701">
    <property type="entry name" value="DHDPS"/>
    <property type="match status" value="1"/>
</dbReference>
<evidence type="ECO:0000313" key="3">
    <source>
        <dbReference type="EMBL" id="GAA4494156.1"/>
    </source>
</evidence>
<dbReference type="PANTHER" id="PTHR12128:SF72">
    <property type="entry name" value="DIHYDRODIPICOLINATE SYNTHASE"/>
    <property type="match status" value="1"/>
</dbReference>
<gene>
    <name evidence="3" type="ORF">GCM10023191_032880</name>
</gene>
<organism evidence="3 4">
    <name type="scientific">Actinoallomurus oryzae</name>
    <dbReference type="NCBI Taxonomy" id="502180"/>
    <lineage>
        <taxon>Bacteria</taxon>
        <taxon>Bacillati</taxon>
        <taxon>Actinomycetota</taxon>
        <taxon>Actinomycetes</taxon>
        <taxon>Streptosporangiales</taxon>
        <taxon>Thermomonosporaceae</taxon>
        <taxon>Actinoallomurus</taxon>
    </lineage>
</organism>
<proteinExistence type="inferred from homology"/>
<dbReference type="SMART" id="SM01130">
    <property type="entry name" value="DHDPS"/>
    <property type="match status" value="1"/>
</dbReference>
<evidence type="ECO:0000256" key="1">
    <source>
        <dbReference type="ARBA" id="ARBA00023239"/>
    </source>
</evidence>
<evidence type="ECO:0000313" key="4">
    <source>
        <dbReference type="Proteomes" id="UP001500503"/>
    </source>
</evidence>
<dbReference type="PANTHER" id="PTHR12128">
    <property type="entry name" value="DIHYDRODIPICOLINATE SYNTHASE"/>
    <property type="match status" value="1"/>
</dbReference>
<accession>A0ABP8Q0B1</accession>
<dbReference type="Proteomes" id="UP001500503">
    <property type="component" value="Unassembled WGS sequence"/>
</dbReference>
<dbReference type="InterPro" id="IPR002220">
    <property type="entry name" value="DapA-like"/>
</dbReference>
<dbReference type="EMBL" id="BAABHF010000019">
    <property type="protein sequence ID" value="GAA4494156.1"/>
    <property type="molecule type" value="Genomic_DNA"/>
</dbReference>
<dbReference type="Gene3D" id="3.20.20.70">
    <property type="entry name" value="Aldolase class I"/>
    <property type="match status" value="1"/>
</dbReference>
<comment type="similarity">
    <text evidence="2">Belongs to the DapA family.</text>
</comment>
<keyword evidence="4" id="KW-1185">Reference proteome</keyword>
<dbReference type="PRINTS" id="PR00146">
    <property type="entry name" value="DHPICSNTHASE"/>
</dbReference>
<dbReference type="RefSeq" id="WP_345464217.1">
    <property type="nucleotide sequence ID" value="NZ_BAABHF010000019.1"/>
</dbReference>
<dbReference type="InterPro" id="IPR013785">
    <property type="entry name" value="Aldolase_TIM"/>
</dbReference>
<dbReference type="SUPFAM" id="SSF51569">
    <property type="entry name" value="Aldolase"/>
    <property type="match status" value="1"/>
</dbReference>
<evidence type="ECO:0000256" key="2">
    <source>
        <dbReference type="PIRNR" id="PIRNR001365"/>
    </source>
</evidence>